<reference evidence="10" key="1">
    <citation type="submission" date="2017-12" db="EMBL/GenBank/DDBJ databases">
        <title>Sequencing the genomes of 1000 Actinobacteria strains.</title>
        <authorList>
            <person name="Klenk H.-P."/>
        </authorList>
    </citation>
    <scope>NUCLEOTIDE SEQUENCE [LARGE SCALE GENOMIC DNA]</scope>
    <source>
        <strain evidence="10">DSM 44228</strain>
    </source>
</reference>
<comment type="subcellular location">
    <subcellularLocation>
        <location evidence="1">Cytoplasm</location>
    </subcellularLocation>
</comment>
<evidence type="ECO:0000256" key="5">
    <source>
        <dbReference type="ARBA" id="ARBA00022490"/>
    </source>
</evidence>
<name>A0A2N3Y306_SACSN</name>
<dbReference type="OrthoDB" id="4035289at2"/>
<evidence type="ECO:0000313" key="10">
    <source>
        <dbReference type="EMBL" id="PKW17313.1"/>
    </source>
</evidence>
<evidence type="ECO:0000256" key="7">
    <source>
        <dbReference type="ARBA" id="ARBA00022679"/>
    </source>
</evidence>
<keyword evidence="6" id="KW-0489">Methyltransferase</keyword>
<dbReference type="PANTHER" id="PTHR11579:SF0">
    <property type="entry name" value="PROTEIN-L-ISOASPARTATE(D-ASPARTATE) O-METHYLTRANSFERASE"/>
    <property type="match status" value="1"/>
</dbReference>
<evidence type="ECO:0000313" key="11">
    <source>
        <dbReference type="Proteomes" id="UP000233786"/>
    </source>
</evidence>
<dbReference type="GO" id="GO:0032259">
    <property type="term" value="P:methylation"/>
    <property type="evidence" value="ECO:0007669"/>
    <property type="project" value="UniProtKB-KW"/>
</dbReference>
<keyword evidence="5" id="KW-0963">Cytoplasm</keyword>
<gene>
    <name evidence="10" type="ORF">A8926_5265</name>
</gene>
<dbReference type="EC" id="2.1.1.77" evidence="3 9"/>
<dbReference type="Pfam" id="PF01135">
    <property type="entry name" value="PCMT"/>
    <property type="match status" value="1"/>
</dbReference>
<evidence type="ECO:0000256" key="8">
    <source>
        <dbReference type="ARBA" id="ARBA00022691"/>
    </source>
</evidence>
<dbReference type="GO" id="GO:0004719">
    <property type="term" value="F:protein-L-isoaspartate (D-aspartate) O-methyltransferase activity"/>
    <property type="evidence" value="ECO:0007669"/>
    <property type="project" value="UniProtKB-UniRule"/>
</dbReference>
<comment type="similarity">
    <text evidence="2">Belongs to the methyltransferase superfamily. L-isoaspartyl/D-aspartyl protein methyltransferase family.</text>
</comment>
<dbReference type="InterPro" id="IPR029063">
    <property type="entry name" value="SAM-dependent_MTases_sf"/>
</dbReference>
<dbReference type="SUPFAM" id="SSF53335">
    <property type="entry name" value="S-adenosyl-L-methionine-dependent methyltransferases"/>
    <property type="match status" value="1"/>
</dbReference>
<keyword evidence="11" id="KW-1185">Reference proteome</keyword>
<dbReference type="GO" id="GO:0030091">
    <property type="term" value="P:protein repair"/>
    <property type="evidence" value="ECO:0007669"/>
    <property type="project" value="UniProtKB-UniRule"/>
</dbReference>
<dbReference type="PANTHER" id="PTHR11579">
    <property type="entry name" value="PROTEIN-L-ISOASPARTATE O-METHYLTRANSFERASE"/>
    <property type="match status" value="1"/>
</dbReference>
<accession>A0A2N3Y306</accession>
<dbReference type="AlphaFoldDB" id="A0A2N3Y306"/>
<dbReference type="InterPro" id="IPR000682">
    <property type="entry name" value="PCMT"/>
</dbReference>
<keyword evidence="8" id="KW-0949">S-adenosyl-L-methionine</keyword>
<evidence type="ECO:0000256" key="1">
    <source>
        <dbReference type="ARBA" id="ARBA00004496"/>
    </source>
</evidence>
<evidence type="ECO:0000256" key="9">
    <source>
        <dbReference type="NCBIfam" id="TIGR00080"/>
    </source>
</evidence>
<proteinExistence type="inferred from homology"/>
<evidence type="ECO:0000256" key="6">
    <source>
        <dbReference type="ARBA" id="ARBA00022603"/>
    </source>
</evidence>
<protein>
    <recommendedName>
        <fullName evidence="4 9">Protein-L-isoaspartate O-methyltransferase</fullName>
        <ecNumber evidence="3 9">2.1.1.77</ecNumber>
    </recommendedName>
</protein>
<evidence type="ECO:0000256" key="4">
    <source>
        <dbReference type="ARBA" id="ARBA00013346"/>
    </source>
</evidence>
<evidence type="ECO:0000256" key="2">
    <source>
        <dbReference type="ARBA" id="ARBA00005369"/>
    </source>
</evidence>
<evidence type="ECO:0000256" key="3">
    <source>
        <dbReference type="ARBA" id="ARBA00011890"/>
    </source>
</evidence>
<dbReference type="Gene3D" id="3.40.50.150">
    <property type="entry name" value="Vaccinia Virus protein VP39"/>
    <property type="match status" value="1"/>
</dbReference>
<dbReference type="Proteomes" id="UP000233786">
    <property type="component" value="Unassembled WGS sequence"/>
</dbReference>
<dbReference type="EMBL" id="PJNB01000001">
    <property type="protein sequence ID" value="PKW17313.1"/>
    <property type="molecule type" value="Genomic_DNA"/>
</dbReference>
<dbReference type="STRING" id="994479.GCA_000194155_01179"/>
<sequence length="208" mass="21958">MHPAGPEELVRAARHAGVTDERVLRVLHTTPREVFVPLEARTAAYDDAPLLIAHGQVTTQPSLSALMLEGLALTGGEHVLEVGTGVGFQTALLARLAGDVVSIEWWTDLSGQAGRALAAEGVSNVELVVGNGSRGFPQRAPFDAVLVSAAAPDVPAALVEQLRPGGRLVQPIGMGGDEQVVLFERRESGLRRVDVLALARFVRLRGGD</sequence>
<dbReference type="CDD" id="cd02440">
    <property type="entry name" value="AdoMet_MTases"/>
    <property type="match status" value="1"/>
</dbReference>
<comment type="caution">
    <text evidence="10">The sequence shown here is derived from an EMBL/GenBank/DDBJ whole genome shotgun (WGS) entry which is preliminary data.</text>
</comment>
<dbReference type="GO" id="GO:0005737">
    <property type="term" value="C:cytoplasm"/>
    <property type="evidence" value="ECO:0007669"/>
    <property type="project" value="UniProtKB-SubCell"/>
</dbReference>
<dbReference type="RefSeq" id="WP_010692879.1">
    <property type="nucleotide sequence ID" value="NZ_CP061007.1"/>
</dbReference>
<keyword evidence="7" id="KW-0808">Transferase</keyword>
<dbReference type="NCBIfam" id="TIGR00080">
    <property type="entry name" value="pimt"/>
    <property type="match status" value="1"/>
</dbReference>
<organism evidence="10 11">
    <name type="scientific">Saccharopolyspora spinosa</name>
    <dbReference type="NCBI Taxonomy" id="60894"/>
    <lineage>
        <taxon>Bacteria</taxon>
        <taxon>Bacillati</taxon>
        <taxon>Actinomycetota</taxon>
        <taxon>Actinomycetes</taxon>
        <taxon>Pseudonocardiales</taxon>
        <taxon>Pseudonocardiaceae</taxon>
        <taxon>Saccharopolyspora</taxon>
    </lineage>
</organism>